<feature type="transmembrane region" description="Helical" evidence="15">
    <location>
        <begin position="12"/>
        <end position="34"/>
    </location>
</feature>
<dbReference type="FunFam" id="2.40.30.10:FF:000032">
    <property type="entry name" value="NADH-cytochrome b5 reductase"/>
    <property type="match status" value="1"/>
</dbReference>
<dbReference type="InterPro" id="IPR008333">
    <property type="entry name" value="Cbr1-like_FAD-bd_dom"/>
</dbReference>
<dbReference type="PRINTS" id="PR00371">
    <property type="entry name" value="FPNCR"/>
</dbReference>
<comment type="subcellular location">
    <subcellularLocation>
        <location evidence="2">Mitochondrion outer membrane</location>
    </subcellularLocation>
</comment>
<organism evidence="17 18">
    <name type="scientific">Edaphochlamys debaryana</name>
    <dbReference type="NCBI Taxonomy" id="47281"/>
    <lineage>
        <taxon>Eukaryota</taxon>
        <taxon>Viridiplantae</taxon>
        <taxon>Chlorophyta</taxon>
        <taxon>core chlorophytes</taxon>
        <taxon>Chlorophyceae</taxon>
        <taxon>CS clade</taxon>
        <taxon>Chlamydomonadales</taxon>
        <taxon>Chlamydomonadales incertae sedis</taxon>
        <taxon>Edaphochlamys</taxon>
    </lineage>
</organism>
<accession>A0A836C157</accession>
<dbReference type="SUPFAM" id="SSF52343">
    <property type="entry name" value="Ferredoxin reductase-like, C-terminal NADP-linked domain"/>
    <property type="match status" value="1"/>
</dbReference>
<dbReference type="InterPro" id="IPR017927">
    <property type="entry name" value="FAD-bd_FR_type"/>
</dbReference>
<dbReference type="PROSITE" id="PS51384">
    <property type="entry name" value="FAD_FR"/>
    <property type="match status" value="1"/>
</dbReference>
<gene>
    <name evidence="17" type="ORF">HYH03_006511</name>
</gene>
<feature type="binding site" evidence="13">
    <location>
        <position position="100"/>
    </location>
    <ligand>
        <name>FAD</name>
        <dbReference type="ChEBI" id="CHEBI:57692"/>
    </ligand>
</feature>
<evidence type="ECO:0000256" key="8">
    <source>
        <dbReference type="ARBA" id="ARBA00022989"/>
    </source>
</evidence>
<feature type="binding site" evidence="13">
    <location>
        <position position="124"/>
    </location>
    <ligand>
        <name>FAD</name>
        <dbReference type="ChEBI" id="CHEBI:57692"/>
    </ligand>
</feature>
<feature type="binding site" evidence="13">
    <location>
        <position position="126"/>
    </location>
    <ligand>
        <name>FAD</name>
        <dbReference type="ChEBI" id="CHEBI:57692"/>
    </ligand>
</feature>
<evidence type="ECO:0000256" key="6">
    <source>
        <dbReference type="ARBA" id="ARBA00022787"/>
    </source>
</evidence>
<dbReference type="GO" id="GO:0090524">
    <property type="term" value="F:cytochrome-b5 reductase activity, acting on NADH"/>
    <property type="evidence" value="ECO:0007669"/>
    <property type="project" value="UniProtKB-EC"/>
</dbReference>
<comment type="caution">
    <text evidence="17">The sequence shown here is derived from an EMBL/GenBank/DDBJ whole genome shotgun (WGS) entry which is preliminary data.</text>
</comment>
<dbReference type="PRINTS" id="PR00406">
    <property type="entry name" value="CYTB5RDTASE"/>
</dbReference>
<dbReference type="Gene3D" id="2.40.30.10">
    <property type="entry name" value="Translation factors"/>
    <property type="match status" value="1"/>
</dbReference>
<dbReference type="EC" id="1.6.2.2" evidence="14"/>
<feature type="binding site" evidence="13">
    <location>
        <position position="116"/>
    </location>
    <ligand>
        <name>FAD</name>
        <dbReference type="ChEBI" id="CHEBI:57692"/>
    </ligand>
</feature>
<keyword evidence="8 15" id="KW-1133">Transmembrane helix</keyword>
<evidence type="ECO:0000256" key="13">
    <source>
        <dbReference type="PIRSR" id="PIRSR601834-1"/>
    </source>
</evidence>
<reference evidence="17" key="1">
    <citation type="journal article" date="2020" name="bioRxiv">
        <title>Comparative genomics of Chlamydomonas.</title>
        <authorList>
            <person name="Craig R.J."/>
            <person name="Hasan A.R."/>
            <person name="Ness R.W."/>
            <person name="Keightley P.D."/>
        </authorList>
    </citation>
    <scope>NUCLEOTIDE SEQUENCE</scope>
    <source>
        <strain evidence="17">CCAP 11/70</strain>
    </source>
</reference>
<evidence type="ECO:0000256" key="4">
    <source>
        <dbReference type="ARBA" id="ARBA00022630"/>
    </source>
</evidence>
<keyword evidence="5 15" id="KW-0812">Transmembrane</keyword>
<dbReference type="SUPFAM" id="SSF63380">
    <property type="entry name" value="Riboflavin synthase domain-like"/>
    <property type="match status" value="1"/>
</dbReference>
<dbReference type="CDD" id="cd06183">
    <property type="entry name" value="cyt_b5_reduct_like"/>
    <property type="match status" value="1"/>
</dbReference>
<evidence type="ECO:0000256" key="2">
    <source>
        <dbReference type="ARBA" id="ARBA00004294"/>
    </source>
</evidence>
<evidence type="ECO:0000256" key="14">
    <source>
        <dbReference type="RuleBase" id="RU361226"/>
    </source>
</evidence>
<evidence type="ECO:0000256" key="10">
    <source>
        <dbReference type="ARBA" id="ARBA00023027"/>
    </source>
</evidence>
<keyword evidence="10 14" id="KW-0520">NAD</keyword>
<feature type="domain" description="FAD-binding FR-type" evidence="16">
    <location>
        <begin position="46"/>
        <end position="150"/>
    </location>
</feature>
<evidence type="ECO:0000259" key="16">
    <source>
        <dbReference type="PROSITE" id="PS51384"/>
    </source>
</evidence>
<dbReference type="GO" id="GO:0022900">
    <property type="term" value="P:electron transport chain"/>
    <property type="evidence" value="ECO:0007669"/>
    <property type="project" value="TreeGrafter"/>
</dbReference>
<keyword evidence="9 14" id="KW-0560">Oxidoreductase</keyword>
<evidence type="ECO:0000256" key="3">
    <source>
        <dbReference type="ARBA" id="ARBA00006105"/>
    </source>
</evidence>
<dbReference type="InterPro" id="IPR001433">
    <property type="entry name" value="OxRdtase_FAD/NAD-bd"/>
</dbReference>
<protein>
    <recommendedName>
        <fullName evidence="14">NADH-cytochrome b5 reductase</fullName>
        <ecNumber evidence="14">1.6.2.2</ecNumber>
    </recommendedName>
</protein>
<evidence type="ECO:0000256" key="1">
    <source>
        <dbReference type="ARBA" id="ARBA00001974"/>
    </source>
</evidence>
<comment type="cofactor">
    <cofactor evidence="1 13 14">
        <name>FAD</name>
        <dbReference type="ChEBI" id="CHEBI:57692"/>
    </cofactor>
</comment>
<dbReference type="PANTHER" id="PTHR19370">
    <property type="entry name" value="NADH-CYTOCHROME B5 REDUCTASE"/>
    <property type="match status" value="1"/>
</dbReference>
<evidence type="ECO:0000256" key="7">
    <source>
        <dbReference type="ARBA" id="ARBA00022827"/>
    </source>
</evidence>
<evidence type="ECO:0000256" key="12">
    <source>
        <dbReference type="ARBA" id="ARBA00023136"/>
    </source>
</evidence>
<keyword evidence="6" id="KW-1000">Mitochondrion outer membrane</keyword>
<dbReference type="Pfam" id="PF00175">
    <property type="entry name" value="NAD_binding_1"/>
    <property type="match status" value="1"/>
</dbReference>
<evidence type="ECO:0000256" key="5">
    <source>
        <dbReference type="ARBA" id="ARBA00022692"/>
    </source>
</evidence>
<dbReference type="InterPro" id="IPR039261">
    <property type="entry name" value="FNR_nucleotide-bd"/>
</dbReference>
<dbReference type="Proteomes" id="UP000612055">
    <property type="component" value="Unassembled WGS sequence"/>
</dbReference>
<dbReference type="FunFam" id="3.40.50.80:FF:000019">
    <property type="entry name" value="NADH-cytochrome b5 reductase"/>
    <property type="match status" value="1"/>
</dbReference>
<dbReference type="AlphaFoldDB" id="A0A836C157"/>
<dbReference type="OrthoDB" id="432685at2759"/>
<name>A0A836C157_9CHLO</name>
<keyword evidence="12 15" id="KW-0472">Membrane</keyword>
<feature type="binding site" evidence="13">
    <location>
        <position position="118"/>
    </location>
    <ligand>
        <name>FAD</name>
        <dbReference type="ChEBI" id="CHEBI:57692"/>
    </ligand>
</feature>
<feature type="binding site" evidence="13">
    <location>
        <position position="99"/>
    </location>
    <ligand>
        <name>FAD</name>
        <dbReference type="ChEBI" id="CHEBI:57692"/>
    </ligand>
</feature>
<dbReference type="PANTHER" id="PTHR19370:SF184">
    <property type="entry name" value="NADH-CYTOCHROME B5 REDUCTASE-LIKE"/>
    <property type="match status" value="1"/>
</dbReference>
<comment type="catalytic activity">
    <reaction evidence="14">
        <text>2 Fe(III)-[cytochrome b5] + NADH = 2 Fe(II)-[cytochrome b5] + NAD(+) + H(+)</text>
        <dbReference type="Rhea" id="RHEA:46680"/>
        <dbReference type="Rhea" id="RHEA-COMP:10438"/>
        <dbReference type="Rhea" id="RHEA-COMP:10439"/>
        <dbReference type="ChEBI" id="CHEBI:15378"/>
        <dbReference type="ChEBI" id="CHEBI:29033"/>
        <dbReference type="ChEBI" id="CHEBI:29034"/>
        <dbReference type="ChEBI" id="CHEBI:57540"/>
        <dbReference type="ChEBI" id="CHEBI:57945"/>
        <dbReference type="EC" id="1.6.2.2"/>
    </reaction>
</comment>
<dbReference type="InterPro" id="IPR017938">
    <property type="entry name" value="Riboflavin_synthase-like_b-brl"/>
</dbReference>
<evidence type="ECO:0000313" key="18">
    <source>
        <dbReference type="Proteomes" id="UP000612055"/>
    </source>
</evidence>
<evidence type="ECO:0000256" key="15">
    <source>
        <dbReference type="SAM" id="Phobius"/>
    </source>
</evidence>
<evidence type="ECO:0000313" key="17">
    <source>
        <dbReference type="EMBL" id="KAG2495238.1"/>
    </source>
</evidence>
<feature type="binding site" evidence="13">
    <location>
        <position position="125"/>
    </location>
    <ligand>
        <name>FAD</name>
        <dbReference type="ChEBI" id="CHEBI:57692"/>
    </ligand>
</feature>
<dbReference type="InterPro" id="IPR001709">
    <property type="entry name" value="Flavoprot_Pyr_Nucl_cyt_Rdtase"/>
</dbReference>
<dbReference type="GO" id="GO:0005741">
    <property type="term" value="C:mitochondrial outer membrane"/>
    <property type="evidence" value="ECO:0007669"/>
    <property type="project" value="UniProtKB-SubCell"/>
</dbReference>
<sequence>MNDALGALVPFISYWQGTLGLLVFVILIQVVVFLRRKTRKPFLNPTEFQQVPLVEKTQLTHNTVRLRFALPDSDMRLGLPIGQHITFLAQDAEGKDVYRPYTPVSDDDQLGCVDFVIKLYPEGKMSQILARMALGQTMAMKGPKGRFTYEPNMVKKFGMIAGGTGITPMFQVINAILKNPKDTTKISLLYGNLSEQDILLRKELDQLEAMHGDRLSVYHVLNSVPPGWQGGAGFITRDMISKQFGEPSQSIMTLRCGPTPMCAAMQEHLTALGYTPEQQFQF</sequence>
<comment type="similarity">
    <text evidence="3 14">Belongs to the flavoprotein pyridine nucleotide cytochrome reductase family.</text>
</comment>
<keyword evidence="4 13" id="KW-0285">Flavoprotein</keyword>
<evidence type="ECO:0000256" key="11">
    <source>
        <dbReference type="ARBA" id="ARBA00023128"/>
    </source>
</evidence>
<dbReference type="Gene3D" id="3.40.50.80">
    <property type="entry name" value="Nucleotide-binding domain of ferredoxin-NADP reductase (FNR) module"/>
    <property type="match status" value="1"/>
</dbReference>
<feature type="binding site" evidence="13">
    <location>
        <position position="101"/>
    </location>
    <ligand>
        <name>FAD</name>
        <dbReference type="ChEBI" id="CHEBI:57692"/>
    </ligand>
</feature>
<evidence type="ECO:0000256" key="9">
    <source>
        <dbReference type="ARBA" id="ARBA00023002"/>
    </source>
</evidence>
<keyword evidence="7 13" id="KW-0274">FAD</keyword>
<keyword evidence="18" id="KW-1185">Reference proteome</keyword>
<proteinExistence type="inferred from homology"/>
<feature type="binding site" evidence="13">
    <location>
        <position position="167"/>
    </location>
    <ligand>
        <name>FAD</name>
        <dbReference type="ChEBI" id="CHEBI:57692"/>
    </ligand>
</feature>
<dbReference type="InterPro" id="IPR001834">
    <property type="entry name" value="CBR-like"/>
</dbReference>
<dbReference type="EMBL" id="JAEHOE010000025">
    <property type="protein sequence ID" value="KAG2495238.1"/>
    <property type="molecule type" value="Genomic_DNA"/>
</dbReference>
<dbReference type="Pfam" id="PF00970">
    <property type="entry name" value="FAD_binding_6"/>
    <property type="match status" value="1"/>
</dbReference>
<keyword evidence="11" id="KW-0496">Mitochondrion</keyword>